<comment type="caution">
    <text evidence="2">The sequence shown here is derived from an EMBL/GenBank/DDBJ whole genome shotgun (WGS) entry which is preliminary data.</text>
</comment>
<evidence type="ECO:0000313" key="3">
    <source>
        <dbReference type="Proteomes" id="UP001611580"/>
    </source>
</evidence>
<sequence length="543" mass="58200">MNRLLTETTISRRSLLMGGMGLGAFAVLGLAGCSNEGRGGGALTGNATVALPTYVPYDGVPMDIKGTDGVPDTMLKYPASPQKVTSGQPGDGEDVGIFGLTNTPVPPGADKNEYWQALHERLGFALTIALTPAGDYSDRFQTTVAGDRLPDIFEMFPGDVPGLPSLLEERATDLTEYLSGDAVKKYPFLANIPTESWQSCVYNGKIFAVPVPRGPAQSGVFYARQDWFEAEGIDPNVTSAEEFYDLCKELSGGNTWALGRVPLGHLRQMFEIPNGWSEDGGKLTSANLHERQQEALELGRRLVADGFVHPDGVPATQPQRKTWLVNGTIRMLDDTFSAWPDFSNYPIDENFRLSVAAPPLAEGGGTAGIHLGAPVQNITSISKKSEGRVEALLDVINYLAAPFGSEEHLFRTYGVEGVHHELDGTDPVLTDQGRTEIQLGLKYVVEGPWVNFQAGDPDVAQAEHDAQAAVVPTAVANPVQGLFSDTASRKGGQLGEKLASVESDILAGRKPVTAWADATKAWAKGGGDKIRDEYQTALADRQG</sequence>
<accession>A0ABW7XH32</accession>
<evidence type="ECO:0008006" key="4">
    <source>
        <dbReference type="Google" id="ProtNLM"/>
    </source>
</evidence>
<protein>
    <recommendedName>
        <fullName evidence="4">Aldouronate transport system substrate-binding protein</fullName>
    </recommendedName>
</protein>
<dbReference type="PANTHER" id="PTHR43649:SF31">
    <property type="entry name" value="SN-GLYCEROL-3-PHOSPHATE-BINDING PERIPLASMIC PROTEIN UGPB"/>
    <property type="match status" value="1"/>
</dbReference>
<dbReference type="Gene3D" id="3.40.190.10">
    <property type="entry name" value="Periplasmic binding protein-like II"/>
    <property type="match status" value="1"/>
</dbReference>
<dbReference type="SUPFAM" id="SSF53850">
    <property type="entry name" value="Periplasmic binding protein-like II"/>
    <property type="match status" value="1"/>
</dbReference>
<dbReference type="RefSeq" id="WP_397402711.1">
    <property type="nucleotide sequence ID" value="NZ_JBIRYI010000003.1"/>
</dbReference>
<evidence type="ECO:0000313" key="2">
    <source>
        <dbReference type="EMBL" id="MFI2486636.1"/>
    </source>
</evidence>
<reference evidence="2 3" key="1">
    <citation type="submission" date="2024-10" db="EMBL/GenBank/DDBJ databases">
        <title>The Natural Products Discovery Center: Release of the First 8490 Sequenced Strains for Exploring Actinobacteria Biosynthetic Diversity.</title>
        <authorList>
            <person name="Kalkreuter E."/>
            <person name="Kautsar S.A."/>
            <person name="Yang D."/>
            <person name="Bader C.D."/>
            <person name="Teijaro C.N."/>
            <person name="Fluegel L."/>
            <person name="Davis C.M."/>
            <person name="Simpson J.R."/>
            <person name="Lauterbach L."/>
            <person name="Steele A.D."/>
            <person name="Gui C."/>
            <person name="Meng S."/>
            <person name="Li G."/>
            <person name="Viehrig K."/>
            <person name="Ye F."/>
            <person name="Su P."/>
            <person name="Kiefer A.F."/>
            <person name="Nichols A."/>
            <person name="Cepeda A.J."/>
            <person name="Yan W."/>
            <person name="Fan B."/>
            <person name="Jiang Y."/>
            <person name="Adhikari A."/>
            <person name="Zheng C.-J."/>
            <person name="Schuster L."/>
            <person name="Cowan T.M."/>
            <person name="Smanski M.J."/>
            <person name="Chevrette M.G."/>
            <person name="De Carvalho L.P.S."/>
            <person name="Shen B."/>
        </authorList>
    </citation>
    <scope>NUCLEOTIDE SEQUENCE [LARGE SCALE GENOMIC DNA]</scope>
    <source>
        <strain evidence="2 3">NPDC019481</strain>
    </source>
</reference>
<comment type="similarity">
    <text evidence="1">Belongs to the bacterial solute-binding protein 1 family.</text>
</comment>
<proteinExistence type="inferred from homology"/>
<organism evidence="2 3">
    <name type="scientific">Promicromonospora kroppenstedtii</name>
    <dbReference type="NCBI Taxonomy" id="440482"/>
    <lineage>
        <taxon>Bacteria</taxon>
        <taxon>Bacillati</taxon>
        <taxon>Actinomycetota</taxon>
        <taxon>Actinomycetes</taxon>
        <taxon>Micrococcales</taxon>
        <taxon>Promicromonosporaceae</taxon>
        <taxon>Promicromonospora</taxon>
    </lineage>
</organism>
<dbReference type="PROSITE" id="PS51257">
    <property type="entry name" value="PROKAR_LIPOPROTEIN"/>
    <property type="match status" value="1"/>
</dbReference>
<keyword evidence="3" id="KW-1185">Reference proteome</keyword>
<dbReference type="Proteomes" id="UP001611580">
    <property type="component" value="Unassembled WGS sequence"/>
</dbReference>
<dbReference type="EMBL" id="JBIRYI010000003">
    <property type="protein sequence ID" value="MFI2486636.1"/>
    <property type="molecule type" value="Genomic_DNA"/>
</dbReference>
<dbReference type="InterPro" id="IPR050490">
    <property type="entry name" value="Bact_solute-bd_prot1"/>
</dbReference>
<dbReference type="PANTHER" id="PTHR43649">
    <property type="entry name" value="ARABINOSE-BINDING PROTEIN-RELATED"/>
    <property type="match status" value="1"/>
</dbReference>
<gene>
    <name evidence="2" type="ORF">ACH47X_06970</name>
</gene>
<name>A0ABW7XH32_9MICO</name>
<evidence type="ECO:0000256" key="1">
    <source>
        <dbReference type="ARBA" id="ARBA00008520"/>
    </source>
</evidence>